<proteinExistence type="predicted"/>
<dbReference type="AlphaFoldDB" id="A0A2W6ITA2"/>
<reference evidence="2 3" key="1">
    <citation type="submission" date="2016-05" db="EMBL/GenBank/DDBJ databases">
        <authorList>
            <person name="Lavstsen T."/>
            <person name="Jespersen J.S."/>
        </authorList>
    </citation>
    <scope>NUCLEOTIDE SEQUENCE [LARGE SCALE GENOMIC DNA]</scope>
    <source>
        <strain evidence="2 3">SM-5815</strain>
    </source>
</reference>
<protein>
    <submittedName>
        <fullName evidence="2">Uncharacterized protein</fullName>
    </submittedName>
</protein>
<organism evidence="2 3">
    <name type="scientific">Stenotrophomonas maltophilia</name>
    <name type="common">Pseudomonas maltophilia</name>
    <name type="synonym">Xanthomonas maltophilia</name>
    <dbReference type="NCBI Taxonomy" id="40324"/>
    <lineage>
        <taxon>Bacteria</taxon>
        <taxon>Pseudomonadati</taxon>
        <taxon>Pseudomonadota</taxon>
        <taxon>Gammaproteobacteria</taxon>
        <taxon>Lysobacterales</taxon>
        <taxon>Lysobacteraceae</taxon>
        <taxon>Stenotrophomonas</taxon>
        <taxon>Stenotrophomonas maltophilia group</taxon>
    </lineage>
</organism>
<dbReference type="Proteomes" id="UP000249614">
    <property type="component" value="Unassembled WGS sequence"/>
</dbReference>
<evidence type="ECO:0000313" key="3">
    <source>
        <dbReference type="Proteomes" id="UP000249614"/>
    </source>
</evidence>
<comment type="caution">
    <text evidence="2">The sequence shown here is derived from an EMBL/GenBank/DDBJ whole genome shotgun (WGS) entry which is preliminary data.</text>
</comment>
<gene>
    <name evidence="2" type="ORF">A7X83_03000</name>
</gene>
<feature type="chain" id="PRO_5015924841" evidence="1">
    <location>
        <begin position="27"/>
        <end position="222"/>
    </location>
</feature>
<accession>A0A2W6ITA2</accession>
<feature type="signal peptide" evidence="1">
    <location>
        <begin position="1"/>
        <end position="26"/>
    </location>
</feature>
<dbReference type="EMBL" id="LXXM01000035">
    <property type="protein sequence ID" value="PZS97536.1"/>
    <property type="molecule type" value="Genomic_DNA"/>
</dbReference>
<keyword evidence="1" id="KW-0732">Signal</keyword>
<evidence type="ECO:0000313" key="2">
    <source>
        <dbReference type="EMBL" id="PZS97536.1"/>
    </source>
</evidence>
<evidence type="ECO:0000256" key="1">
    <source>
        <dbReference type="SAM" id="SignalP"/>
    </source>
</evidence>
<name>A0A2W6ITA2_STEMA</name>
<sequence length="222" mass="24951">MFSPMSVLQRLLLVATCIAVTGPASAANQISTKLPYETRISPLVILDANNEGSCALPSPDGRRRTPYFPDLRQRCSILAQALFASLTTRGFDAKMESFTPDAPIGYKEYYAAFAEWKRGVIEKYPDRYVLTYHGLVDERKQSYLVMNLSGPGDGERPLLGTIELSKDQMWTVTKLGDMNFIGPTPLPRLIELLSNTLQERCPTRGFMRNCYGRGWLMDKSPR</sequence>